<accession>A0A8S9KX40</accession>
<name>A0A8S9KX40_BRACR</name>
<protein>
    <submittedName>
        <fullName evidence="2">Uncharacterized protein</fullName>
    </submittedName>
</protein>
<evidence type="ECO:0000313" key="2">
    <source>
        <dbReference type="EMBL" id="KAF2597706.1"/>
    </source>
</evidence>
<dbReference type="PANTHER" id="PTHR33240:SF8">
    <property type="entry name" value="OS03G0439900 PROTEIN"/>
    <property type="match status" value="1"/>
</dbReference>
<reference evidence="2" key="1">
    <citation type="submission" date="2019-12" db="EMBL/GenBank/DDBJ databases">
        <title>Genome sequencing and annotation of Brassica cretica.</title>
        <authorList>
            <person name="Studholme D.J."/>
            <person name="Sarris P.F."/>
        </authorList>
    </citation>
    <scope>NUCLEOTIDE SEQUENCE</scope>
    <source>
        <strain evidence="2">PFS-001/15</strain>
        <strain evidence="1">PFS-102/07</strain>
        <tissue evidence="2">Leaf</tissue>
    </source>
</reference>
<dbReference type="AlphaFoldDB" id="A0A8S9KX40"/>
<proteinExistence type="predicted"/>
<sequence>MMAMDKHDELPESIRKGIEFQDLSDNLQGRASELVKAKLVLPCLRGRTIHVISEGPEACSVNHASIQENAHDVWGNSERVESECPETDKITFTAKKREGVLVPHHDDLVISLTIANCLVKRILVDSGSSCNIIFQTA</sequence>
<evidence type="ECO:0000313" key="3">
    <source>
        <dbReference type="Proteomes" id="UP000712281"/>
    </source>
</evidence>
<dbReference type="PANTHER" id="PTHR33240">
    <property type="entry name" value="OS08G0508500 PROTEIN"/>
    <property type="match status" value="1"/>
</dbReference>
<comment type="caution">
    <text evidence="2">The sequence shown here is derived from an EMBL/GenBank/DDBJ whole genome shotgun (WGS) entry which is preliminary data.</text>
</comment>
<dbReference type="EMBL" id="QGKW02000717">
    <property type="protein sequence ID" value="KAF2597706.1"/>
    <property type="molecule type" value="Genomic_DNA"/>
</dbReference>
<dbReference type="EMBL" id="QGKY02001250">
    <property type="protein sequence ID" value="KAF2562723.1"/>
    <property type="molecule type" value="Genomic_DNA"/>
</dbReference>
<gene>
    <name evidence="2" type="ORF">F2Q68_00010252</name>
    <name evidence="1" type="ORF">F2Q70_00017762</name>
</gene>
<organism evidence="2 3">
    <name type="scientific">Brassica cretica</name>
    <name type="common">Mustard</name>
    <dbReference type="NCBI Taxonomy" id="69181"/>
    <lineage>
        <taxon>Eukaryota</taxon>
        <taxon>Viridiplantae</taxon>
        <taxon>Streptophyta</taxon>
        <taxon>Embryophyta</taxon>
        <taxon>Tracheophyta</taxon>
        <taxon>Spermatophyta</taxon>
        <taxon>Magnoliopsida</taxon>
        <taxon>eudicotyledons</taxon>
        <taxon>Gunneridae</taxon>
        <taxon>Pentapetalae</taxon>
        <taxon>rosids</taxon>
        <taxon>malvids</taxon>
        <taxon>Brassicales</taxon>
        <taxon>Brassicaceae</taxon>
        <taxon>Brassiceae</taxon>
        <taxon>Brassica</taxon>
    </lineage>
</organism>
<evidence type="ECO:0000313" key="1">
    <source>
        <dbReference type="EMBL" id="KAF2562723.1"/>
    </source>
</evidence>
<dbReference type="Proteomes" id="UP000712281">
    <property type="component" value="Unassembled WGS sequence"/>
</dbReference>